<dbReference type="Gene3D" id="1.10.8.60">
    <property type="match status" value="1"/>
</dbReference>
<dbReference type="Pfam" id="PF25601">
    <property type="entry name" value="AAA_lid_14"/>
    <property type="match status" value="1"/>
</dbReference>
<dbReference type="CDD" id="cd00130">
    <property type="entry name" value="PAS"/>
    <property type="match status" value="1"/>
</dbReference>
<dbReference type="Gene3D" id="3.40.50.300">
    <property type="entry name" value="P-loop containing nucleotide triphosphate hydrolases"/>
    <property type="match status" value="1"/>
</dbReference>
<dbReference type="CDD" id="cd00009">
    <property type="entry name" value="AAA"/>
    <property type="match status" value="1"/>
</dbReference>
<evidence type="ECO:0000259" key="6">
    <source>
        <dbReference type="PROSITE" id="PS50112"/>
    </source>
</evidence>
<dbReference type="SMART" id="SM00091">
    <property type="entry name" value="PAS"/>
    <property type="match status" value="2"/>
</dbReference>
<dbReference type="RefSeq" id="WP_073036557.1">
    <property type="nucleotide sequence ID" value="NZ_FQVB01000005.1"/>
</dbReference>
<protein>
    <recommendedName>
        <fullName evidence="4">HTH-type transcriptional regulatory protein TyrR</fullName>
    </recommendedName>
</protein>
<dbReference type="InterPro" id="IPR003593">
    <property type="entry name" value="AAA+_ATPase"/>
</dbReference>
<dbReference type="InterPro" id="IPR000014">
    <property type="entry name" value="PAS"/>
</dbReference>
<dbReference type="FunFam" id="3.40.50.300:FF:000006">
    <property type="entry name" value="DNA-binding transcriptional regulator NtrC"/>
    <property type="match status" value="1"/>
</dbReference>
<dbReference type="InterPro" id="IPR013767">
    <property type="entry name" value="PAS_fold"/>
</dbReference>
<dbReference type="Pfam" id="PF13426">
    <property type="entry name" value="PAS_9"/>
    <property type="match status" value="1"/>
</dbReference>
<dbReference type="PROSITE" id="PS00676">
    <property type="entry name" value="SIGMA54_INTERACT_2"/>
    <property type="match status" value="1"/>
</dbReference>
<dbReference type="Proteomes" id="UP000184076">
    <property type="component" value="Unassembled WGS sequence"/>
</dbReference>
<evidence type="ECO:0000256" key="2">
    <source>
        <dbReference type="ARBA" id="ARBA00022797"/>
    </source>
</evidence>
<evidence type="ECO:0000259" key="7">
    <source>
        <dbReference type="PROSITE" id="PS50113"/>
    </source>
</evidence>
<dbReference type="PROSITE" id="PS50045">
    <property type="entry name" value="SIGMA54_INTERACT_4"/>
    <property type="match status" value="1"/>
</dbReference>
<dbReference type="InterPro" id="IPR009057">
    <property type="entry name" value="Homeodomain-like_sf"/>
</dbReference>
<dbReference type="InterPro" id="IPR030828">
    <property type="entry name" value="HTH_TyrR"/>
</dbReference>
<evidence type="ECO:0000259" key="5">
    <source>
        <dbReference type="PROSITE" id="PS50045"/>
    </source>
</evidence>
<evidence type="ECO:0000313" key="9">
    <source>
        <dbReference type="Proteomes" id="UP000184076"/>
    </source>
</evidence>
<dbReference type="PROSITE" id="PS50112">
    <property type="entry name" value="PAS"/>
    <property type="match status" value="2"/>
</dbReference>
<dbReference type="Pfam" id="PF00158">
    <property type="entry name" value="Sigma54_activat"/>
    <property type="match status" value="1"/>
</dbReference>
<dbReference type="InterPro" id="IPR025943">
    <property type="entry name" value="Sigma_54_int_dom_ATP-bd_2"/>
</dbReference>
<feature type="domain" description="PAC" evidence="7">
    <location>
        <begin position="189"/>
        <end position="242"/>
    </location>
</feature>
<dbReference type="NCBIfam" id="TIGR00229">
    <property type="entry name" value="sensory_box"/>
    <property type="match status" value="1"/>
</dbReference>
<dbReference type="OrthoDB" id="9814761at2"/>
<keyword evidence="9" id="KW-1185">Reference proteome</keyword>
<dbReference type="InterPro" id="IPR035965">
    <property type="entry name" value="PAS-like_dom_sf"/>
</dbReference>
<keyword evidence="2" id="KW-0058">Aromatic hydrocarbons catabolism</keyword>
<reference evidence="9" key="1">
    <citation type="submission" date="2016-11" db="EMBL/GenBank/DDBJ databases">
        <authorList>
            <person name="Varghese N."/>
            <person name="Submissions S."/>
        </authorList>
    </citation>
    <scope>NUCLEOTIDE SEQUENCE [LARGE SCALE GENOMIC DNA]</scope>
    <source>
        <strain evidence="9">DSM 9756</strain>
    </source>
</reference>
<evidence type="ECO:0000256" key="4">
    <source>
        <dbReference type="ARBA" id="ARBA00029500"/>
    </source>
</evidence>
<feature type="domain" description="Sigma-54 factor interaction" evidence="5">
    <location>
        <begin position="267"/>
        <end position="497"/>
    </location>
</feature>
<dbReference type="AlphaFoldDB" id="A0A1M4UCS3"/>
<dbReference type="InterPro" id="IPR000700">
    <property type="entry name" value="PAS-assoc_C"/>
</dbReference>
<gene>
    <name evidence="8" type="ORF">SAMN02745206_00442</name>
</gene>
<evidence type="ECO:0000256" key="1">
    <source>
        <dbReference type="ARBA" id="ARBA00022741"/>
    </source>
</evidence>
<dbReference type="SMART" id="SM00382">
    <property type="entry name" value="AAA"/>
    <property type="match status" value="1"/>
</dbReference>
<dbReference type="SUPFAM" id="SSF46689">
    <property type="entry name" value="Homeodomain-like"/>
    <property type="match status" value="1"/>
</dbReference>
<organism evidence="8 9">
    <name type="scientific">Desulfacinum infernum DSM 9756</name>
    <dbReference type="NCBI Taxonomy" id="1121391"/>
    <lineage>
        <taxon>Bacteria</taxon>
        <taxon>Pseudomonadati</taxon>
        <taxon>Thermodesulfobacteriota</taxon>
        <taxon>Syntrophobacteria</taxon>
        <taxon>Syntrophobacterales</taxon>
        <taxon>Syntrophobacteraceae</taxon>
        <taxon>Desulfacinum</taxon>
    </lineage>
</organism>
<dbReference type="SUPFAM" id="SSF52540">
    <property type="entry name" value="P-loop containing nucleoside triphosphate hydrolases"/>
    <property type="match status" value="1"/>
</dbReference>
<dbReference type="Pfam" id="PF00989">
    <property type="entry name" value="PAS"/>
    <property type="match status" value="1"/>
</dbReference>
<dbReference type="PROSITE" id="PS00675">
    <property type="entry name" value="SIGMA54_INTERACT_1"/>
    <property type="match status" value="1"/>
</dbReference>
<dbReference type="Gene3D" id="1.10.10.60">
    <property type="entry name" value="Homeodomain-like"/>
    <property type="match status" value="1"/>
</dbReference>
<dbReference type="Gene3D" id="3.30.450.20">
    <property type="entry name" value="PAS domain"/>
    <property type="match status" value="2"/>
</dbReference>
<dbReference type="InterPro" id="IPR025662">
    <property type="entry name" value="Sigma_54_int_dom_ATP-bd_1"/>
</dbReference>
<accession>A0A1M4UCS3</accession>
<dbReference type="InterPro" id="IPR027417">
    <property type="entry name" value="P-loop_NTPase"/>
</dbReference>
<dbReference type="EMBL" id="FQVB01000005">
    <property type="protein sequence ID" value="SHE54474.1"/>
    <property type="molecule type" value="Genomic_DNA"/>
</dbReference>
<keyword evidence="3" id="KW-0067">ATP-binding</keyword>
<dbReference type="InterPro" id="IPR058031">
    <property type="entry name" value="AAA_lid_NorR"/>
</dbReference>
<dbReference type="STRING" id="1121391.SAMN02745206_00442"/>
<dbReference type="GO" id="GO:0005524">
    <property type="term" value="F:ATP binding"/>
    <property type="evidence" value="ECO:0007669"/>
    <property type="project" value="UniProtKB-KW"/>
</dbReference>
<dbReference type="InterPro" id="IPR002078">
    <property type="entry name" value="Sigma_54_int"/>
</dbReference>
<name>A0A1M4UCS3_9BACT</name>
<keyword evidence="1" id="KW-0547">Nucleotide-binding</keyword>
<feature type="domain" description="PAS" evidence="6">
    <location>
        <begin position="3"/>
        <end position="60"/>
    </location>
</feature>
<dbReference type="SUPFAM" id="SSF55785">
    <property type="entry name" value="PYP-like sensor domain (PAS domain)"/>
    <property type="match status" value="2"/>
</dbReference>
<dbReference type="PANTHER" id="PTHR32071:SF81">
    <property type="entry name" value="PROPIONATE CATABOLISM OPERON REGULATORY PROTEIN"/>
    <property type="match status" value="1"/>
</dbReference>
<dbReference type="GO" id="GO:0006355">
    <property type="term" value="P:regulation of DNA-templated transcription"/>
    <property type="evidence" value="ECO:0007669"/>
    <property type="project" value="InterPro"/>
</dbReference>
<dbReference type="Pfam" id="PF18024">
    <property type="entry name" value="HTH_50"/>
    <property type="match status" value="1"/>
</dbReference>
<feature type="domain" description="PAS" evidence="6">
    <location>
        <begin position="122"/>
        <end position="173"/>
    </location>
</feature>
<proteinExistence type="predicted"/>
<sequence>MDNHITFEDIVHATSNGILVTDARGMLLHLNREAEKILELQAGQHLGRFISDVLPLTGPQVMECLQTGRPKLGHQIIGKKVDLVLSITLIRKNGDLLGAVCTFQELGAFENMAKKLRSYKRLNRQLETIFKASSDGIWVCDGRGTVISINEASERLNGIRAREVVGRNVSQLVADGLFDRSVTLEVLKNRGQVSLMQYVQRTGRYLLATGTPAFDDDGRIHLVVVNERDMTDLNAMRRELEQSHMAVRKMKDELVELSMLELKRHGIVAESPSMQQILRAALKLARLEASNILILGQSGTGKGLLAKFIHQSSDRARHPFIQINCAALPEHLLEAELFGYERGAFTGAREQGKAGLFELAHGGTLFLDEVGDLPLPLQAKLLKCLDDHEILRLGATRPKTIDCLVIAATNQDLEEQVRRRRFRQDLFYRLNTFSLKIPPLRERRDDILELARHFLSRYNEQYDMNKRLSGSGLQLLLRHPFAGNVRELKNILKRAVVMAEGEVLDDFLRAILEPAAAEAGQAPGGRIRLAHELQRTERRLIREAMARCRNTRELAAELGISQPTAVRKMQRYGLRFR</sequence>
<dbReference type="PANTHER" id="PTHR32071">
    <property type="entry name" value="TRANSCRIPTIONAL REGULATORY PROTEIN"/>
    <property type="match status" value="1"/>
</dbReference>
<dbReference type="GO" id="GO:0003677">
    <property type="term" value="F:DNA binding"/>
    <property type="evidence" value="ECO:0007669"/>
    <property type="project" value="UniProtKB-KW"/>
</dbReference>
<dbReference type="PROSITE" id="PS50113">
    <property type="entry name" value="PAC"/>
    <property type="match status" value="1"/>
</dbReference>
<evidence type="ECO:0000256" key="3">
    <source>
        <dbReference type="ARBA" id="ARBA00022840"/>
    </source>
</evidence>
<evidence type="ECO:0000313" key="8">
    <source>
        <dbReference type="EMBL" id="SHE54474.1"/>
    </source>
</evidence>